<gene>
    <name evidence="1" type="ORF">ACFSVN_08800</name>
</gene>
<organism evidence="1 2">
    <name type="scientific">Gracilimonas halophila</name>
    <dbReference type="NCBI Taxonomy" id="1834464"/>
    <lineage>
        <taxon>Bacteria</taxon>
        <taxon>Pseudomonadati</taxon>
        <taxon>Balneolota</taxon>
        <taxon>Balneolia</taxon>
        <taxon>Balneolales</taxon>
        <taxon>Balneolaceae</taxon>
        <taxon>Gracilimonas</taxon>
    </lineage>
</organism>
<proteinExistence type="predicted"/>
<keyword evidence="2" id="KW-1185">Reference proteome</keyword>
<dbReference type="RefSeq" id="WP_390301127.1">
    <property type="nucleotide sequence ID" value="NZ_JBHULI010000024.1"/>
</dbReference>
<accession>A0ABW5JKD7</accession>
<evidence type="ECO:0000313" key="2">
    <source>
        <dbReference type="Proteomes" id="UP001597460"/>
    </source>
</evidence>
<dbReference type="EMBL" id="JBHULI010000024">
    <property type="protein sequence ID" value="MFD2532541.1"/>
    <property type="molecule type" value="Genomic_DNA"/>
</dbReference>
<reference evidence="2" key="1">
    <citation type="journal article" date="2019" name="Int. J. Syst. Evol. Microbiol.">
        <title>The Global Catalogue of Microorganisms (GCM) 10K type strain sequencing project: providing services to taxonomists for standard genome sequencing and annotation.</title>
        <authorList>
            <consortium name="The Broad Institute Genomics Platform"/>
            <consortium name="The Broad Institute Genome Sequencing Center for Infectious Disease"/>
            <person name="Wu L."/>
            <person name="Ma J."/>
        </authorList>
    </citation>
    <scope>NUCLEOTIDE SEQUENCE [LARGE SCALE GENOMIC DNA]</scope>
    <source>
        <strain evidence="2">KCTC 52042</strain>
    </source>
</reference>
<comment type="caution">
    <text evidence="1">The sequence shown here is derived from an EMBL/GenBank/DDBJ whole genome shotgun (WGS) entry which is preliminary data.</text>
</comment>
<evidence type="ECO:0000313" key="1">
    <source>
        <dbReference type="EMBL" id="MFD2532541.1"/>
    </source>
</evidence>
<sequence length="65" mass="8111">MTHKFPYLPKPKFKERQYITDGEGQSFEIRFIEYDFEKEEYYYFPIPDTFARKIYDLMPRSLSLR</sequence>
<evidence type="ECO:0008006" key="3">
    <source>
        <dbReference type="Google" id="ProtNLM"/>
    </source>
</evidence>
<dbReference type="Proteomes" id="UP001597460">
    <property type="component" value="Unassembled WGS sequence"/>
</dbReference>
<name>A0ABW5JKD7_9BACT</name>
<protein>
    <recommendedName>
        <fullName evidence="3">KTSC domain-containing protein</fullName>
    </recommendedName>
</protein>